<dbReference type="GO" id="GO:0043565">
    <property type="term" value="F:sequence-specific DNA binding"/>
    <property type="evidence" value="ECO:0007669"/>
    <property type="project" value="InterPro"/>
</dbReference>
<evidence type="ECO:0000259" key="17">
    <source>
        <dbReference type="PROSITE" id="PS51030"/>
    </source>
</evidence>
<evidence type="ECO:0000256" key="3">
    <source>
        <dbReference type="ARBA" id="ARBA00022473"/>
    </source>
</evidence>
<keyword evidence="15" id="KW-0539">Nucleus</keyword>
<keyword evidence="8" id="KW-0863">Zinc-finger</keyword>
<keyword evidence="10" id="KW-0805">Transcription regulation</keyword>
<dbReference type="InterPro" id="IPR036844">
    <property type="entry name" value="Hint_dom_sf"/>
</dbReference>
<feature type="non-terminal residue" evidence="18">
    <location>
        <position position="610"/>
    </location>
</feature>
<dbReference type="Pfam" id="PF00105">
    <property type="entry name" value="zf-C4"/>
    <property type="match status" value="1"/>
</dbReference>
<feature type="transmembrane region" description="Helical" evidence="16">
    <location>
        <begin position="7"/>
        <end position="31"/>
    </location>
</feature>
<keyword evidence="16" id="KW-0812">Transmembrane</keyword>
<evidence type="ECO:0000256" key="12">
    <source>
        <dbReference type="ARBA" id="ARBA00023157"/>
    </source>
</evidence>
<comment type="subunit">
    <text evidence="2">Collagen polypeptide chains are complexed within the cuticle by disulfide bonds and other types of covalent cross-links.</text>
</comment>
<evidence type="ECO:0000256" key="8">
    <source>
        <dbReference type="ARBA" id="ARBA00022771"/>
    </source>
</evidence>
<dbReference type="Proteomes" id="UP001177023">
    <property type="component" value="Unassembled WGS sequence"/>
</dbReference>
<evidence type="ECO:0000256" key="1">
    <source>
        <dbReference type="ARBA" id="ARBA00004239"/>
    </source>
</evidence>
<evidence type="ECO:0000256" key="16">
    <source>
        <dbReference type="SAM" id="Phobius"/>
    </source>
</evidence>
<dbReference type="SMART" id="SM01088">
    <property type="entry name" value="Col_cuticle_N"/>
    <property type="match status" value="1"/>
</dbReference>
<evidence type="ECO:0000256" key="13">
    <source>
        <dbReference type="ARBA" id="ARBA00023163"/>
    </source>
</evidence>
<evidence type="ECO:0000256" key="6">
    <source>
        <dbReference type="ARBA" id="ARBA00022729"/>
    </source>
</evidence>
<dbReference type="InterPro" id="IPR052140">
    <property type="entry name" value="Dev_Signal_Hedgehog-like"/>
</dbReference>
<name>A0AA36D6E1_9BILA</name>
<dbReference type="InterPro" id="IPR001628">
    <property type="entry name" value="Znf_hrmn_rcpt"/>
</dbReference>
<dbReference type="GO" id="GO:0016539">
    <property type="term" value="P:intein-mediated protein splicing"/>
    <property type="evidence" value="ECO:0007669"/>
    <property type="project" value="InterPro"/>
</dbReference>
<sequence length="610" mass="68226">METGKDLFLTVVFAGTTIVVVGTAISMFQIVSDISDWRENIESDLVQFRETADDAWAKMMHSSKKNLMQSSCKTFFLRAATSKYPFVCEAEAKCVYPNDRCRACRFQQCLAAGFRPEKVGHRSERRKKAKNAENAIEVPKSPGLPSLVEDHQRLPSVVFPATFAPSAGPVSVAQEVGRLMRVEEFCTADYPWIPLNLEFEFNLSTPISDLLSNPTLVCPRVPIGLSPSGNPTTYTPEMSGRTFARMMLYCCDFFRAMPEVWEMLPEDRHRFCMHSACLLIQIQMVYSSYKTKSAGLLRGLGQHYETSGFSHKALDYLKQTTNQMHDELFPLLYAAKLTHEEFLIWRMMVMLSPGPIGISDSALAIIARGRNRYAFMLAELLRSTGTELEAIQKMMTLSRAHRWLQGNANHGADFGITAIVQGTAAGGYYCFTADTEVEHMDGRMIRMDELKKNDIIKTLNGKRIGYSPNGKEVKLTGKHYIYASKCGTQNEQVQLPSGPIFAEMVQEGDCLFTVDEADITQSRVSKIELVHETGIYAPMTSNGKLIVNGIYASCHNVVQHHEVQRTFFDYLTSAGDAVKAYSGAEDVNEIPYGMGLLVQMMEFALPKAGF</sequence>
<dbReference type="SUPFAM" id="SSF57716">
    <property type="entry name" value="Glucocorticoid receptor-like (DNA-binding domain)"/>
    <property type="match status" value="1"/>
</dbReference>
<dbReference type="GO" id="GO:0007267">
    <property type="term" value="P:cell-cell signaling"/>
    <property type="evidence" value="ECO:0007669"/>
    <property type="project" value="InterPro"/>
</dbReference>
<evidence type="ECO:0000256" key="15">
    <source>
        <dbReference type="ARBA" id="ARBA00023242"/>
    </source>
</evidence>
<evidence type="ECO:0000256" key="4">
    <source>
        <dbReference type="ARBA" id="ARBA00022525"/>
    </source>
</evidence>
<evidence type="ECO:0000256" key="2">
    <source>
        <dbReference type="ARBA" id="ARBA00011518"/>
    </source>
</evidence>
<keyword evidence="5" id="KW-0479">Metal-binding</keyword>
<comment type="subcellular location">
    <subcellularLocation>
        <location evidence="1">Secreted</location>
        <location evidence="1">Extracellular space</location>
    </subcellularLocation>
</comment>
<dbReference type="Gene3D" id="1.10.565.10">
    <property type="entry name" value="Retinoid X Receptor"/>
    <property type="match status" value="1"/>
</dbReference>
<dbReference type="PRINTS" id="PR00632">
    <property type="entry name" value="SONICHHOG"/>
</dbReference>
<dbReference type="PANTHER" id="PTHR46706:SF12">
    <property type="entry name" value="PROTEIN QUA-1-RELATED"/>
    <property type="match status" value="1"/>
</dbReference>
<keyword evidence="6" id="KW-0732">Signal</keyword>
<dbReference type="InterPro" id="IPR002486">
    <property type="entry name" value="Col_cuticle_N"/>
</dbReference>
<evidence type="ECO:0000256" key="10">
    <source>
        <dbReference type="ARBA" id="ARBA00023015"/>
    </source>
</evidence>
<keyword evidence="19" id="KW-1185">Reference proteome</keyword>
<dbReference type="PANTHER" id="PTHR46706">
    <property type="entry name" value="PROTEIN QUA-1-RELATED"/>
    <property type="match status" value="1"/>
</dbReference>
<evidence type="ECO:0000313" key="18">
    <source>
        <dbReference type="EMBL" id="CAJ0580544.1"/>
    </source>
</evidence>
<dbReference type="InterPro" id="IPR001767">
    <property type="entry name" value="Hedgehog_Hint"/>
</dbReference>
<keyword evidence="7" id="KW-0677">Repeat</keyword>
<reference evidence="18" key="1">
    <citation type="submission" date="2023-06" db="EMBL/GenBank/DDBJ databases">
        <authorList>
            <person name="Delattre M."/>
        </authorList>
    </citation>
    <scope>NUCLEOTIDE SEQUENCE</scope>
    <source>
        <strain evidence="18">AF72</strain>
    </source>
</reference>
<dbReference type="CDD" id="cd00081">
    <property type="entry name" value="Hint"/>
    <property type="match status" value="1"/>
</dbReference>
<keyword evidence="16" id="KW-1133">Transmembrane helix</keyword>
<feature type="domain" description="Nuclear receptor" evidence="17">
    <location>
        <begin position="71"/>
        <end position="121"/>
    </location>
</feature>
<evidence type="ECO:0000313" key="19">
    <source>
        <dbReference type="Proteomes" id="UP001177023"/>
    </source>
</evidence>
<dbReference type="GO" id="GO:0005576">
    <property type="term" value="C:extracellular region"/>
    <property type="evidence" value="ECO:0007669"/>
    <property type="project" value="UniProtKB-SubCell"/>
</dbReference>
<keyword evidence="9" id="KW-0862">Zinc</keyword>
<protein>
    <recommendedName>
        <fullName evidence="17">Nuclear receptor domain-containing protein</fullName>
    </recommendedName>
</protein>
<dbReference type="Gene3D" id="2.170.16.10">
    <property type="entry name" value="Hedgehog/Intein (Hint) domain"/>
    <property type="match status" value="1"/>
</dbReference>
<dbReference type="GO" id="GO:0048731">
    <property type="term" value="P:system development"/>
    <property type="evidence" value="ECO:0007669"/>
    <property type="project" value="UniProtKB-ARBA"/>
</dbReference>
<dbReference type="InterPro" id="IPR035500">
    <property type="entry name" value="NHR-like_dom_sf"/>
</dbReference>
<dbReference type="EMBL" id="CATQJA010002659">
    <property type="protein sequence ID" value="CAJ0580544.1"/>
    <property type="molecule type" value="Genomic_DNA"/>
</dbReference>
<dbReference type="PROSITE" id="PS51030">
    <property type="entry name" value="NUCLEAR_REC_DBD_2"/>
    <property type="match status" value="1"/>
</dbReference>
<dbReference type="SMART" id="SM00305">
    <property type="entry name" value="HintC"/>
    <property type="match status" value="1"/>
</dbReference>
<comment type="caution">
    <text evidence="18">The sequence shown here is derived from an EMBL/GenBank/DDBJ whole genome shotgun (WGS) entry which is preliminary data.</text>
</comment>
<dbReference type="InterPro" id="IPR003587">
    <property type="entry name" value="Hint_dom_N"/>
</dbReference>
<dbReference type="InterPro" id="IPR003586">
    <property type="entry name" value="Hint_dom_C"/>
</dbReference>
<dbReference type="PROSITE" id="PS50817">
    <property type="entry name" value="INTEIN_N_TER"/>
    <property type="match status" value="1"/>
</dbReference>
<dbReference type="SMART" id="SM00306">
    <property type="entry name" value="HintN"/>
    <property type="match status" value="1"/>
</dbReference>
<dbReference type="AlphaFoldDB" id="A0AA36D6E1"/>
<dbReference type="Gene3D" id="3.30.50.10">
    <property type="entry name" value="Erythroid Transcription Factor GATA-1, subunit A"/>
    <property type="match status" value="1"/>
</dbReference>
<accession>A0AA36D6E1</accession>
<keyword evidence="16" id="KW-0472">Membrane</keyword>
<keyword evidence="14" id="KW-0675">Receptor</keyword>
<dbReference type="GO" id="GO:0016540">
    <property type="term" value="P:protein autoprocessing"/>
    <property type="evidence" value="ECO:0007669"/>
    <property type="project" value="InterPro"/>
</dbReference>
<keyword evidence="13" id="KW-0804">Transcription</keyword>
<keyword evidence="12" id="KW-1015">Disulfide bond</keyword>
<dbReference type="SUPFAM" id="SSF48508">
    <property type="entry name" value="Nuclear receptor ligand-binding domain"/>
    <property type="match status" value="1"/>
</dbReference>
<dbReference type="InterPro" id="IPR013088">
    <property type="entry name" value="Znf_NHR/GATA"/>
</dbReference>
<proteinExistence type="predicted"/>
<keyword evidence="11" id="KW-0238">DNA-binding</keyword>
<dbReference type="InterPro" id="IPR006141">
    <property type="entry name" value="Intein_N"/>
</dbReference>
<dbReference type="Pfam" id="PF01484">
    <property type="entry name" value="Col_cuticle_N"/>
    <property type="match status" value="1"/>
</dbReference>
<dbReference type="Pfam" id="PF01079">
    <property type="entry name" value="Hint"/>
    <property type="match status" value="1"/>
</dbReference>
<evidence type="ECO:0000256" key="14">
    <source>
        <dbReference type="ARBA" id="ARBA00023170"/>
    </source>
</evidence>
<evidence type="ECO:0000256" key="11">
    <source>
        <dbReference type="ARBA" id="ARBA00023125"/>
    </source>
</evidence>
<dbReference type="SMART" id="SM00399">
    <property type="entry name" value="ZnF_C4"/>
    <property type="match status" value="1"/>
</dbReference>
<organism evidence="18 19">
    <name type="scientific">Mesorhabditis spiculigera</name>
    <dbReference type="NCBI Taxonomy" id="96644"/>
    <lineage>
        <taxon>Eukaryota</taxon>
        <taxon>Metazoa</taxon>
        <taxon>Ecdysozoa</taxon>
        <taxon>Nematoda</taxon>
        <taxon>Chromadorea</taxon>
        <taxon>Rhabditida</taxon>
        <taxon>Rhabditina</taxon>
        <taxon>Rhabditomorpha</taxon>
        <taxon>Rhabditoidea</taxon>
        <taxon>Rhabditidae</taxon>
        <taxon>Mesorhabditinae</taxon>
        <taxon>Mesorhabditis</taxon>
    </lineage>
</organism>
<dbReference type="GO" id="GO:0008270">
    <property type="term" value="F:zinc ion binding"/>
    <property type="evidence" value="ECO:0007669"/>
    <property type="project" value="UniProtKB-KW"/>
</dbReference>
<dbReference type="InterPro" id="IPR000536">
    <property type="entry name" value="Nucl_hrmn_rcpt_lig-bd"/>
</dbReference>
<gene>
    <name evidence="18" type="ORF">MSPICULIGERA_LOCUS18742</name>
</gene>
<dbReference type="SUPFAM" id="SSF51294">
    <property type="entry name" value="Hedgehog/intein (Hint) domain"/>
    <property type="match status" value="1"/>
</dbReference>
<dbReference type="GO" id="GO:0042302">
    <property type="term" value="F:structural constituent of cuticle"/>
    <property type="evidence" value="ECO:0007669"/>
    <property type="project" value="InterPro"/>
</dbReference>
<dbReference type="GO" id="GO:0003700">
    <property type="term" value="F:DNA-binding transcription factor activity"/>
    <property type="evidence" value="ECO:0007669"/>
    <property type="project" value="InterPro"/>
</dbReference>
<dbReference type="InterPro" id="IPR001657">
    <property type="entry name" value="Hedgehog"/>
</dbReference>
<evidence type="ECO:0000256" key="5">
    <source>
        <dbReference type="ARBA" id="ARBA00022723"/>
    </source>
</evidence>
<keyword evidence="4" id="KW-0964">Secreted</keyword>
<evidence type="ECO:0000256" key="7">
    <source>
        <dbReference type="ARBA" id="ARBA00022737"/>
    </source>
</evidence>
<evidence type="ECO:0000256" key="9">
    <source>
        <dbReference type="ARBA" id="ARBA00022833"/>
    </source>
</evidence>
<dbReference type="SMART" id="SM00430">
    <property type="entry name" value="HOLI"/>
    <property type="match status" value="1"/>
</dbReference>
<keyword evidence="3" id="KW-0217">Developmental protein</keyword>